<keyword evidence="8 10" id="KW-0325">Glycoprotein</keyword>
<evidence type="ECO:0000256" key="3">
    <source>
        <dbReference type="ARBA" id="ARBA00022692"/>
    </source>
</evidence>
<dbReference type="AlphaFoldDB" id="A0ABD0M548"/>
<evidence type="ECO:0000256" key="10">
    <source>
        <dbReference type="RuleBase" id="RU046427"/>
    </source>
</evidence>
<feature type="transmembrane region" description="Helical" evidence="10">
    <location>
        <begin position="118"/>
        <end position="137"/>
    </location>
</feature>
<dbReference type="InterPro" id="IPR001817">
    <property type="entry name" value="Vasoprsn_rcpt"/>
</dbReference>
<evidence type="ECO:0000256" key="1">
    <source>
        <dbReference type="ARBA" id="ARBA00004651"/>
    </source>
</evidence>
<dbReference type="SUPFAM" id="SSF81321">
    <property type="entry name" value="Family A G protein-coupled receptor-like"/>
    <property type="match status" value="1"/>
</dbReference>
<keyword evidence="5 10" id="KW-0297">G-protein coupled receptor</keyword>
<gene>
    <name evidence="12" type="ORF">BaRGS_00002100</name>
</gene>
<feature type="non-terminal residue" evidence="12">
    <location>
        <position position="1"/>
    </location>
</feature>
<dbReference type="Gene3D" id="1.20.1070.10">
    <property type="entry name" value="Rhodopsin 7-helix transmembrane proteins"/>
    <property type="match status" value="1"/>
</dbReference>
<dbReference type="GO" id="GO:0004930">
    <property type="term" value="F:G protein-coupled receptor activity"/>
    <property type="evidence" value="ECO:0007669"/>
    <property type="project" value="UniProtKB-KW"/>
</dbReference>
<keyword evidence="7 10" id="KW-0675">Receptor</keyword>
<feature type="transmembrane region" description="Helical" evidence="10">
    <location>
        <begin position="6"/>
        <end position="27"/>
    </location>
</feature>
<evidence type="ECO:0000313" key="13">
    <source>
        <dbReference type="Proteomes" id="UP001519460"/>
    </source>
</evidence>
<dbReference type="InterPro" id="IPR027294">
    <property type="entry name" value="NPS_rcpt"/>
</dbReference>
<evidence type="ECO:0000256" key="6">
    <source>
        <dbReference type="ARBA" id="ARBA00023136"/>
    </source>
</evidence>
<accession>A0ABD0M548</accession>
<protein>
    <recommendedName>
        <fullName evidence="11">G-protein coupled receptors family 1 profile domain-containing protein</fullName>
    </recommendedName>
</protein>
<dbReference type="Pfam" id="PF00001">
    <property type="entry name" value="7tm_1"/>
    <property type="match status" value="1"/>
</dbReference>
<keyword evidence="9 10" id="KW-0807">Transducer</keyword>
<dbReference type="GO" id="GO:0005886">
    <property type="term" value="C:plasma membrane"/>
    <property type="evidence" value="ECO:0007669"/>
    <property type="project" value="UniProtKB-SubCell"/>
</dbReference>
<sequence>DAQIGFLVVLFLLIVAGNAIVLAAIALSRERRRSRMNFFIMHLAVCDLLTGPLVVLSDLIQKLTTYWYAGDVMCRIHKFTQVSVMYASTYMLVALSVDRLDAVARPMQFSGSWLRARILVGTAWVLSLLFALPELILFRVDTQFGGPMCMIDFTETWQWQAYLTPIAITLFIIPAADAPGDDCVVSVCAENYPARFQTIPIHDLQNSSHRLEVSGRSRCPTVFPHETAFVFSSLLVSPSVPTELLNGRSSPRTESARSSSRGIIPQAKIRTIKMTFLIVLVFIVCWSPYFIFNLCQVYGAVPNTVDWMKFATFIQSMAPLNSAANPVIYGIFSTRICKYLR</sequence>
<feature type="transmembrane region" description="Helical" evidence="10">
    <location>
        <begin position="157"/>
        <end position="176"/>
    </location>
</feature>
<dbReference type="InterPro" id="IPR017452">
    <property type="entry name" value="GPCR_Rhodpsn_7TM"/>
</dbReference>
<dbReference type="PANTHER" id="PTHR24244">
    <property type="entry name" value="NEUROPEPTIDE S RECEPTOR"/>
    <property type="match status" value="1"/>
</dbReference>
<evidence type="ECO:0000256" key="4">
    <source>
        <dbReference type="ARBA" id="ARBA00022989"/>
    </source>
</evidence>
<dbReference type="Proteomes" id="UP001519460">
    <property type="component" value="Unassembled WGS sequence"/>
</dbReference>
<keyword evidence="6 10" id="KW-0472">Membrane</keyword>
<comment type="similarity">
    <text evidence="10">Belongs to the G-protein coupled receptor 1 family. Vasopressin/oxytocin receptor subfamily.</text>
</comment>
<evidence type="ECO:0000256" key="5">
    <source>
        <dbReference type="ARBA" id="ARBA00023040"/>
    </source>
</evidence>
<feature type="transmembrane region" description="Helical" evidence="10">
    <location>
        <begin position="39"/>
        <end position="59"/>
    </location>
</feature>
<reference evidence="12 13" key="1">
    <citation type="journal article" date="2023" name="Sci. Data">
        <title>Genome assembly of the Korean intertidal mud-creeper Batillaria attramentaria.</title>
        <authorList>
            <person name="Patra A.K."/>
            <person name="Ho P.T."/>
            <person name="Jun S."/>
            <person name="Lee S.J."/>
            <person name="Kim Y."/>
            <person name="Won Y.J."/>
        </authorList>
    </citation>
    <scope>NUCLEOTIDE SEQUENCE [LARGE SCALE GENOMIC DNA]</scope>
    <source>
        <strain evidence="12">Wonlab-2016</strain>
    </source>
</reference>
<organism evidence="12 13">
    <name type="scientific">Batillaria attramentaria</name>
    <dbReference type="NCBI Taxonomy" id="370345"/>
    <lineage>
        <taxon>Eukaryota</taxon>
        <taxon>Metazoa</taxon>
        <taxon>Spiralia</taxon>
        <taxon>Lophotrochozoa</taxon>
        <taxon>Mollusca</taxon>
        <taxon>Gastropoda</taxon>
        <taxon>Caenogastropoda</taxon>
        <taxon>Sorbeoconcha</taxon>
        <taxon>Cerithioidea</taxon>
        <taxon>Batillariidae</taxon>
        <taxon>Batillaria</taxon>
    </lineage>
</organism>
<evidence type="ECO:0000256" key="7">
    <source>
        <dbReference type="ARBA" id="ARBA00023170"/>
    </source>
</evidence>
<keyword evidence="3 10" id="KW-0812">Transmembrane</keyword>
<feature type="transmembrane region" description="Helical" evidence="10">
    <location>
        <begin position="79"/>
        <end position="97"/>
    </location>
</feature>
<feature type="domain" description="G-protein coupled receptors family 1 profile" evidence="11">
    <location>
        <begin position="17"/>
        <end position="329"/>
    </location>
</feature>
<evidence type="ECO:0000256" key="2">
    <source>
        <dbReference type="ARBA" id="ARBA00022475"/>
    </source>
</evidence>
<dbReference type="EMBL" id="JACVVK020000006">
    <property type="protein sequence ID" value="KAK7506625.1"/>
    <property type="molecule type" value="Genomic_DNA"/>
</dbReference>
<evidence type="ECO:0000259" key="11">
    <source>
        <dbReference type="PROSITE" id="PS50262"/>
    </source>
</evidence>
<comment type="subcellular location">
    <subcellularLocation>
        <location evidence="1 10">Cell membrane</location>
        <topology evidence="1 10">Multi-pass membrane protein</topology>
    </subcellularLocation>
</comment>
<dbReference type="InterPro" id="IPR000276">
    <property type="entry name" value="GPCR_Rhodpsn"/>
</dbReference>
<keyword evidence="13" id="KW-1185">Reference proteome</keyword>
<feature type="transmembrane region" description="Helical" evidence="10">
    <location>
        <begin position="312"/>
        <end position="332"/>
    </location>
</feature>
<dbReference type="PANTHER" id="PTHR24244:SF1">
    <property type="entry name" value="G-PROTEIN COUPLED RECEPTORS FAMILY 1 PROFILE DOMAIN-CONTAINING PROTEIN"/>
    <property type="match status" value="1"/>
</dbReference>
<dbReference type="PRINTS" id="PR00896">
    <property type="entry name" value="VASOPRESSINR"/>
</dbReference>
<evidence type="ECO:0000256" key="9">
    <source>
        <dbReference type="ARBA" id="ARBA00023224"/>
    </source>
</evidence>
<keyword evidence="4 10" id="KW-1133">Transmembrane helix</keyword>
<evidence type="ECO:0000256" key="8">
    <source>
        <dbReference type="ARBA" id="ARBA00023180"/>
    </source>
</evidence>
<dbReference type="PROSITE" id="PS50262">
    <property type="entry name" value="G_PROTEIN_RECEP_F1_2"/>
    <property type="match status" value="1"/>
</dbReference>
<name>A0ABD0M548_9CAEN</name>
<feature type="transmembrane region" description="Helical" evidence="10">
    <location>
        <begin position="274"/>
        <end position="292"/>
    </location>
</feature>
<dbReference type="PRINTS" id="PR00237">
    <property type="entry name" value="GPCRRHODOPSN"/>
</dbReference>
<evidence type="ECO:0000313" key="12">
    <source>
        <dbReference type="EMBL" id="KAK7506625.1"/>
    </source>
</evidence>
<proteinExistence type="inferred from homology"/>
<comment type="caution">
    <text evidence="12">The sequence shown here is derived from an EMBL/GenBank/DDBJ whole genome shotgun (WGS) entry which is preliminary data.</text>
</comment>
<keyword evidence="2" id="KW-1003">Cell membrane</keyword>